<organism evidence="1 2">
    <name type="scientific">Cryptolaemus montrouzieri</name>
    <dbReference type="NCBI Taxonomy" id="559131"/>
    <lineage>
        <taxon>Eukaryota</taxon>
        <taxon>Metazoa</taxon>
        <taxon>Ecdysozoa</taxon>
        <taxon>Arthropoda</taxon>
        <taxon>Hexapoda</taxon>
        <taxon>Insecta</taxon>
        <taxon>Pterygota</taxon>
        <taxon>Neoptera</taxon>
        <taxon>Endopterygota</taxon>
        <taxon>Coleoptera</taxon>
        <taxon>Polyphaga</taxon>
        <taxon>Cucujiformia</taxon>
        <taxon>Coccinelloidea</taxon>
        <taxon>Coccinellidae</taxon>
        <taxon>Scymninae</taxon>
        <taxon>Scymnini</taxon>
        <taxon>Cryptolaemus</taxon>
    </lineage>
</organism>
<evidence type="ECO:0000313" key="1">
    <source>
        <dbReference type="EMBL" id="KAL3272836.1"/>
    </source>
</evidence>
<name>A0ABD2N2C4_9CUCU</name>
<dbReference type="AlphaFoldDB" id="A0ABD2N2C4"/>
<dbReference type="Proteomes" id="UP001516400">
    <property type="component" value="Unassembled WGS sequence"/>
</dbReference>
<proteinExistence type="predicted"/>
<accession>A0ABD2N2C4</accession>
<sequence>MGKSEISTSSAYRILIEEKENEENVNEKKKAVGNKFRTAMKEKGKQTKGVKAKGNIENKAKKKISLAETSDTRTICVVCLEDHDEDWIQRSSYRGSAHEACSDIPERSECYICD</sequence>
<dbReference type="EMBL" id="JABFTP020000062">
    <property type="protein sequence ID" value="KAL3272836.1"/>
    <property type="molecule type" value="Genomic_DNA"/>
</dbReference>
<protein>
    <submittedName>
        <fullName evidence="1">Uncharacterized protein</fullName>
    </submittedName>
</protein>
<gene>
    <name evidence="1" type="ORF">HHI36_014296</name>
</gene>
<keyword evidence="2" id="KW-1185">Reference proteome</keyword>
<evidence type="ECO:0000313" key="2">
    <source>
        <dbReference type="Proteomes" id="UP001516400"/>
    </source>
</evidence>
<comment type="caution">
    <text evidence="1">The sequence shown here is derived from an EMBL/GenBank/DDBJ whole genome shotgun (WGS) entry which is preliminary data.</text>
</comment>
<reference evidence="1 2" key="1">
    <citation type="journal article" date="2021" name="BMC Biol.">
        <title>Horizontally acquired antibacterial genes associated with adaptive radiation of ladybird beetles.</title>
        <authorList>
            <person name="Li H.S."/>
            <person name="Tang X.F."/>
            <person name="Huang Y.H."/>
            <person name="Xu Z.Y."/>
            <person name="Chen M.L."/>
            <person name="Du X.Y."/>
            <person name="Qiu B.Y."/>
            <person name="Chen P.T."/>
            <person name="Zhang W."/>
            <person name="Slipinski A."/>
            <person name="Escalona H.E."/>
            <person name="Waterhouse R.M."/>
            <person name="Zwick A."/>
            <person name="Pang H."/>
        </authorList>
    </citation>
    <scope>NUCLEOTIDE SEQUENCE [LARGE SCALE GENOMIC DNA]</scope>
    <source>
        <strain evidence="1">SYSU2018</strain>
    </source>
</reference>